<dbReference type="Proteomes" id="UP001244552">
    <property type="component" value="Unassembled WGS sequence"/>
</dbReference>
<keyword evidence="2" id="KW-1185">Reference proteome</keyword>
<gene>
    <name evidence="1" type="ORF">QO018_004026</name>
</gene>
<protein>
    <submittedName>
        <fullName evidence="1">Uncharacterized protein</fullName>
    </submittedName>
</protein>
<reference evidence="1 2" key="1">
    <citation type="submission" date="2023-07" db="EMBL/GenBank/DDBJ databases">
        <title>Genomic Encyclopedia of Type Strains, Phase IV (KMG-IV): sequencing the most valuable type-strain genomes for metagenomic binning, comparative biology and taxonomic classification.</title>
        <authorList>
            <person name="Goeker M."/>
        </authorList>
    </citation>
    <scope>NUCLEOTIDE SEQUENCE [LARGE SCALE GENOMIC DNA]</scope>
    <source>
        <strain evidence="1 2">DSM 19922</strain>
    </source>
</reference>
<organism evidence="1 2">
    <name type="scientific">Azospirillum picis</name>
    <dbReference type="NCBI Taxonomy" id="488438"/>
    <lineage>
        <taxon>Bacteria</taxon>
        <taxon>Pseudomonadati</taxon>
        <taxon>Pseudomonadota</taxon>
        <taxon>Alphaproteobacteria</taxon>
        <taxon>Rhodospirillales</taxon>
        <taxon>Azospirillaceae</taxon>
        <taxon>Azospirillum</taxon>
    </lineage>
</organism>
<proteinExistence type="predicted"/>
<comment type="caution">
    <text evidence="1">The sequence shown here is derived from an EMBL/GenBank/DDBJ whole genome shotgun (WGS) entry which is preliminary data.</text>
</comment>
<dbReference type="EMBL" id="JAUSVU010000016">
    <property type="protein sequence ID" value="MDQ0535148.1"/>
    <property type="molecule type" value="Genomic_DNA"/>
</dbReference>
<accession>A0ABU0MNU8</accession>
<sequence>MGFLGQGLQRTRRDAPGTLQFAGMDYITAAGAFNWLVPAYIDVIDIIAVGAGVSAINGGAVYGASSPVSQRVGKSVTPGQSITGTIGTTVSVDGMSLNDAATNIYVVQPAGVGGDVNFPGFQESNGPADIYSLTGNLIGPSIDGSARINRSYSPTAQYSGTFPGGGASRGIGSTPNYGGSAAVFFVMFRRVR</sequence>
<name>A0ABU0MNU8_9PROT</name>
<evidence type="ECO:0000313" key="2">
    <source>
        <dbReference type="Proteomes" id="UP001244552"/>
    </source>
</evidence>
<dbReference type="RefSeq" id="WP_209985262.1">
    <property type="nucleotide sequence ID" value="NZ_JAGINO010000016.1"/>
</dbReference>
<evidence type="ECO:0000313" key="1">
    <source>
        <dbReference type="EMBL" id="MDQ0535148.1"/>
    </source>
</evidence>